<dbReference type="InterPro" id="IPR026341">
    <property type="entry name" value="T9SS_type_B"/>
</dbReference>
<organism evidence="1 2">
    <name type="scientific">Owenweeksia hongkongensis (strain DSM 17368 / CIP 108786 / JCM 12287 / NRRL B-23963 / UST20020801)</name>
    <dbReference type="NCBI Taxonomy" id="926562"/>
    <lineage>
        <taxon>Bacteria</taxon>
        <taxon>Pseudomonadati</taxon>
        <taxon>Bacteroidota</taxon>
        <taxon>Flavobacteriia</taxon>
        <taxon>Flavobacteriales</taxon>
        <taxon>Owenweeksiaceae</taxon>
        <taxon>Owenweeksia</taxon>
    </lineage>
</organism>
<dbReference type="Pfam" id="PF13585">
    <property type="entry name" value="CHU_C"/>
    <property type="match status" value="1"/>
</dbReference>
<evidence type="ECO:0000313" key="2">
    <source>
        <dbReference type="Proteomes" id="UP000005631"/>
    </source>
</evidence>
<protein>
    <recommendedName>
        <fullName evidence="3">Gliding motility-associated C-terminal domain-containing protein</fullName>
    </recommendedName>
</protein>
<dbReference type="EMBL" id="CP003156">
    <property type="protein sequence ID" value="AEV34244.1"/>
    <property type="molecule type" value="Genomic_DNA"/>
</dbReference>
<sequence>MKRATILLLTIVSYMTYGQNLVKNPSIENTDECPIIATDLEDITDPWTHYFGTPDYFHMNCGNPGSATQTNLAQPFDGSGFIGLAVYGDTGAYEREYIHGELNESLVKDQFYRITFYVKPVNNDVNGTSYGIDNIGMFLSKQPLDSVPAESFYDVEPQVKANNPIVAESYWTSICGIYKAKGGEKYITLGNFFRDSETTVIPLTNALNPQRAYYLFDFVEVLENDMPQLPEDTIICIEERIDLRLDAPDVNISWSDGSTGPNFLITEPGTYYARISDPACSYTDTIVVEPTNCVDCKMYAANAFTPNGDGINDEFVVTPSCANTPTEDYFRSFHISIFDRWGQKVFESIDPTVSWDGSNVDGGGIYTYTIEYQFQVYRSTQTLIKRGTLTLIR</sequence>
<dbReference type="RefSeq" id="WP_014203591.1">
    <property type="nucleotide sequence ID" value="NC_016599.1"/>
</dbReference>
<dbReference type="STRING" id="926562.Oweho_3293"/>
<dbReference type="eggNOG" id="COG2885">
    <property type="taxonomic scope" value="Bacteria"/>
</dbReference>
<dbReference type="AlphaFoldDB" id="G8R4E4"/>
<dbReference type="eggNOG" id="COG3291">
    <property type="taxonomic scope" value="Bacteria"/>
</dbReference>
<accession>G8R4E4</accession>
<reference evidence="1 2" key="1">
    <citation type="journal article" date="2012" name="Stand. Genomic Sci.">
        <title>Genome sequence of the orange-pigmented seawater bacterium Owenweeksia hongkongensis type strain (UST20020801(T)).</title>
        <authorList>
            <person name="Riedel T."/>
            <person name="Held B."/>
            <person name="Nolan M."/>
            <person name="Lucas S."/>
            <person name="Lapidus A."/>
            <person name="Tice H."/>
            <person name="Del Rio T.G."/>
            <person name="Cheng J.F."/>
            <person name="Han C."/>
            <person name="Tapia R."/>
            <person name="Goodwin L.A."/>
            <person name="Pitluck S."/>
            <person name="Liolios K."/>
            <person name="Mavromatis K."/>
            <person name="Pagani I."/>
            <person name="Ivanova N."/>
            <person name="Mikhailova N."/>
            <person name="Pati A."/>
            <person name="Chen A."/>
            <person name="Palaniappan K."/>
            <person name="Rohde M."/>
            <person name="Tindall B.J."/>
            <person name="Detter J.C."/>
            <person name="Goker M."/>
            <person name="Woyke T."/>
            <person name="Bristow J."/>
            <person name="Eisen J.A."/>
            <person name="Markowitz V."/>
            <person name="Hugenholtz P."/>
            <person name="Klenk H.P."/>
            <person name="Kyrpides N.C."/>
        </authorList>
    </citation>
    <scope>NUCLEOTIDE SEQUENCE</scope>
    <source>
        <strain evidence="2">DSM 17368 / JCM 12287 / NRRL B-23963</strain>
    </source>
</reference>
<proteinExistence type="predicted"/>
<dbReference type="Proteomes" id="UP000005631">
    <property type="component" value="Chromosome"/>
</dbReference>
<dbReference type="KEGG" id="oho:Oweho_3293"/>
<name>G8R4E4_OWEHD</name>
<dbReference type="NCBIfam" id="TIGR04131">
    <property type="entry name" value="Bac_Flav_CTERM"/>
    <property type="match status" value="1"/>
</dbReference>
<gene>
    <name evidence="1" type="ordered locus">Oweho_3293</name>
</gene>
<evidence type="ECO:0000313" key="1">
    <source>
        <dbReference type="EMBL" id="AEV34244.1"/>
    </source>
</evidence>
<dbReference type="HOGENOM" id="CLU_701789_0_0_10"/>
<dbReference type="OrthoDB" id="9782229at2"/>
<evidence type="ECO:0008006" key="3">
    <source>
        <dbReference type="Google" id="ProtNLM"/>
    </source>
</evidence>
<keyword evidence="2" id="KW-1185">Reference proteome</keyword>